<accession>A0A9P7R103</accession>
<dbReference type="AlphaFoldDB" id="A0A9P7R103"/>
<comment type="caution">
    <text evidence="2">The sequence shown here is derived from an EMBL/GenBank/DDBJ whole genome shotgun (WGS) entry which is preliminary data.</text>
</comment>
<proteinExistence type="predicted"/>
<evidence type="ECO:0000256" key="1">
    <source>
        <dbReference type="SAM" id="MobiDB-lite"/>
    </source>
</evidence>
<feature type="region of interest" description="Disordered" evidence="1">
    <location>
        <begin position="1"/>
        <end position="49"/>
    </location>
</feature>
<keyword evidence="3" id="KW-1185">Reference proteome</keyword>
<sequence length="574" mass="65790">MSSTQAEFTLPLRPRDTGTNILSDAQDGEADLVDDQEDDPTKHHVNFSSHPNVSGLPGFDFAVGDGMPILNRRYSGLFRLIALPRDEFSKPHSAEGIKAIASRLNAVFQAAIRTYEMNVGVPTIRNLWLYTFQELRPSDKSWDFDVSHKKIPVIMRKITVARRRFLDSDADKTSIPAEFFDFLHTIDHFIFKIESTFQTNVSKQLKKKRSRDESDDEPEEIQNTTKKARIADAYEEIEKMTQEEQIRYWKEKALGLKGKLEAQDEVVKGLHKLLHEMNDRKNRSSLEFNYCVTRLWDDALPKINEKQRQQSQTEWASSQLQEYLRATGSSRIADAMLGIADFTDDHIEEVRQSPLSPVESENEEEEKDEVPAVSADTTKSEPEAPSETGLMDLSSLSWRLPMPNLSAHPNIKSLPGLDFNVTFGAPFLPKRYSGILGNVLLPYGEKVRSHDHNGMMNVANRIETIMDVAVKIFQENHEMYTMQEISEKTFAKLRERWQQDITWNFLSSSQKTSTIVQKLVAARKLHLENNDGITTAREEFFPFLKAMDDFLEKVYHVRESREQVAKAQRTFPAA</sequence>
<protein>
    <submittedName>
        <fullName evidence="2">Uncharacterized protein</fullName>
    </submittedName>
</protein>
<gene>
    <name evidence="2" type="ORF">JMJ77_009679</name>
</gene>
<dbReference type="Proteomes" id="UP000699042">
    <property type="component" value="Unassembled WGS sequence"/>
</dbReference>
<evidence type="ECO:0000313" key="2">
    <source>
        <dbReference type="EMBL" id="KAG7045601.1"/>
    </source>
</evidence>
<feature type="compositionally biased region" description="Acidic residues" evidence="1">
    <location>
        <begin position="26"/>
        <end position="38"/>
    </location>
</feature>
<feature type="region of interest" description="Disordered" evidence="1">
    <location>
        <begin position="352"/>
        <end position="389"/>
    </location>
</feature>
<dbReference type="EMBL" id="JAESDN010000009">
    <property type="protein sequence ID" value="KAG7045601.1"/>
    <property type="molecule type" value="Genomic_DNA"/>
</dbReference>
<feature type="region of interest" description="Disordered" evidence="1">
    <location>
        <begin position="204"/>
        <end position="227"/>
    </location>
</feature>
<evidence type="ECO:0000313" key="3">
    <source>
        <dbReference type="Proteomes" id="UP000699042"/>
    </source>
</evidence>
<name>A0A9P7R103_9PEZI</name>
<reference evidence="2" key="1">
    <citation type="submission" date="2021-05" db="EMBL/GenBank/DDBJ databases">
        <title>Comparative genomics of three Colletotrichum scovillei strains and genetic complementation revealed genes involved fungal growth and virulence on chili pepper.</title>
        <authorList>
            <person name="Hsieh D.-K."/>
            <person name="Chuang S.-C."/>
            <person name="Chen C.-Y."/>
            <person name="Chao Y.-T."/>
            <person name="Lu M.-Y.J."/>
            <person name="Lee M.-H."/>
            <person name="Shih M.-C."/>
        </authorList>
    </citation>
    <scope>NUCLEOTIDE SEQUENCE</scope>
    <source>
        <strain evidence="2">Coll-153</strain>
    </source>
</reference>
<organism evidence="2 3">
    <name type="scientific">Colletotrichum scovillei</name>
    <dbReference type="NCBI Taxonomy" id="1209932"/>
    <lineage>
        <taxon>Eukaryota</taxon>
        <taxon>Fungi</taxon>
        <taxon>Dikarya</taxon>
        <taxon>Ascomycota</taxon>
        <taxon>Pezizomycotina</taxon>
        <taxon>Sordariomycetes</taxon>
        <taxon>Hypocreomycetidae</taxon>
        <taxon>Glomerellales</taxon>
        <taxon>Glomerellaceae</taxon>
        <taxon>Colletotrichum</taxon>
        <taxon>Colletotrichum acutatum species complex</taxon>
    </lineage>
</organism>